<dbReference type="InterPro" id="IPR000683">
    <property type="entry name" value="Gfo/Idh/MocA-like_OxRdtase_N"/>
</dbReference>
<feature type="domain" description="Gfo/Idh/MocA-like oxidoreductase N-terminal" evidence="1">
    <location>
        <begin position="23"/>
        <end position="142"/>
    </location>
</feature>
<dbReference type="GO" id="GO:0000166">
    <property type="term" value="F:nucleotide binding"/>
    <property type="evidence" value="ECO:0007669"/>
    <property type="project" value="InterPro"/>
</dbReference>
<dbReference type="Gene3D" id="3.30.360.10">
    <property type="entry name" value="Dihydrodipicolinate Reductase, domain 2"/>
    <property type="match status" value="1"/>
</dbReference>
<gene>
    <name evidence="3" type="ORF">OFUS_LOCUS13232</name>
</gene>
<organism evidence="3 4">
    <name type="scientific">Owenia fusiformis</name>
    <name type="common">Polychaete worm</name>
    <dbReference type="NCBI Taxonomy" id="6347"/>
    <lineage>
        <taxon>Eukaryota</taxon>
        <taxon>Metazoa</taxon>
        <taxon>Spiralia</taxon>
        <taxon>Lophotrochozoa</taxon>
        <taxon>Annelida</taxon>
        <taxon>Polychaeta</taxon>
        <taxon>Sedentaria</taxon>
        <taxon>Canalipalpata</taxon>
        <taxon>Sabellida</taxon>
        <taxon>Oweniida</taxon>
        <taxon>Oweniidae</taxon>
        <taxon>Owenia</taxon>
    </lineage>
</organism>
<comment type="caution">
    <text evidence="3">The sequence shown here is derived from an EMBL/GenBank/DDBJ whole genome shotgun (WGS) entry which is preliminary data.</text>
</comment>
<proteinExistence type="predicted"/>
<dbReference type="Pfam" id="PF01408">
    <property type="entry name" value="GFO_IDH_MocA"/>
    <property type="match status" value="1"/>
</dbReference>
<dbReference type="Proteomes" id="UP000749559">
    <property type="component" value="Unassembled WGS sequence"/>
</dbReference>
<protein>
    <recommendedName>
        <fullName evidence="5">Gfo/Idh/MocA family oxidoreductase</fullName>
    </recommendedName>
</protein>
<name>A0A8S4P2Z9_OWEFU</name>
<dbReference type="InterPro" id="IPR051450">
    <property type="entry name" value="Gfo/Idh/MocA_Oxidoreductases"/>
</dbReference>
<dbReference type="EMBL" id="CAIIXF020000006">
    <property type="protein sequence ID" value="CAH1787561.1"/>
    <property type="molecule type" value="Genomic_DNA"/>
</dbReference>
<dbReference type="InterPro" id="IPR004104">
    <property type="entry name" value="Gfo/Idh/MocA-like_OxRdtase_C"/>
</dbReference>
<feature type="domain" description="Gfo/Idh/MocA-like oxidoreductase C-terminal" evidence="2">
    <location>
        <begin position="155"/>
        <end position="432"/>
    </location>
</feature>
<evidence type="ECO:0000259" key="2">
    <source>
        <dbReference type="Pfam" id="PF02894"/>
    </source>
</evidence>
<reference evidence="3" key="1">
    <citation type="submission" date="2022-03" db="EMBL/GenBank/DDBJ databases">
        <authorList>
            <person name="Martin C."/>
        </authorList>
    </citation>
    <scope>NUCLEOTIDE SEQUENCE</scope>
</reference>
<dbReference type="PANTHER" id="PTHR43377">
    <property type="entry name" value="BILIVERDIN REDUCTASE A"/>
    <property type="match status" value="1"/>
</dbReference>
<dbReference type="InterPro" id="IPR036291">
    <property type="entry name" value="NAD(P)-bd_dom_sf"/>
</dbReference>
<dbReference type="AlphaFoldDB" id="A0A8S4P2Z9"/>
<evidence type="ECO:0000313" key="3">
    <source>
        <dbReference type="EMBL" id="CAH1787561.1"/>
    </source>
</evidence>
<dbReference type="SUPFAM" id="SSF55347">
    <property type="entry name" value="Glyceraldehyde-3-phosphate dehydrogenase-like, C-terminal domain"/>
    <property type="match status" value="1"/>
</dbReference>
<dbReference type="SUPFAM" id="SSF51735">
    <property type="entry name" value="NAD(P)-binding Rossmann-fold domains"/>
    <property type="match status" value="1"/>
</dbReference>
<accession>A0A8S4P2Z9</accession>
<evidence type="ECO:0000259" key="1">
    <source>
        <dbReference type="Pfam" id="PF01408"/>
    </source>
</evidence>
<keyword evidence="4" id="KW-1185">Reference proteome</keyword>
<dbReference type="Pfam" id="PF02894">
    <property type="entry name" value="GFO_IDH_MocA_C"/>
    <property type="match status" value="1"/>
</dbReference>
<sequence length="433" mass="48677">MEITKGTNPAGNQCQSKSQVTAIIIGAGVRGCVYADHALDRPDEFKIVGVAEPRLISRTAIAGAHNISSENVFKDWSHAAEKEKFADCVIISTMNHHHKDPAIAFARKGYHILLEKPMALTEKDCKDVVRECKESGVIFAVCHVLRYQPQVAKMKEIISSGQLGDVINIQYLEPQGYWWYPHSFVRGNRSNYDDGFLLLQACCHDVDIICYLMDDRKCQRVSSFGSLMYFNKKNKPSRSGDRCDNCEIETSCAFSSKKIYMDSFKKGNRGFPVNQVTEIMDVESLTDSLRTGPYGRCVYSCDNNQPDNQVVMFQYENGSTASLTYIGMSEKVVDRQVRVFGTKGELRCNISGSIRTYDFLTQKEEIYEPPAPPENTRLTQFFGADFYMMQSFVNAVKNNDPSLILTGPDDSLQSHLLVFAAERARLTGTVVEL</sequence>
<evidence type="ECO:0008006" key="5">
    <source>
        <dbReference type="Google" id="ProtNLM"/>
    </source>
</evidence>
<dbReference type="OrthoDB" id="2129491at2759"/>
<dbReference type="Gene3D" id="3.40.50.720">
    <property type="entry name" value="NAD(P)-binding Rossmann-like Domain"/>
    <property type="match status" value="1"/>
</dbReference>
<dbReference type="PANTHER" id="PTHR43377:SF2">
    <property type="entry name" value="BINDING ROSSMANN FOLD OXIDOREDUCTASE, PUTATIVE (AFU_ORTHOLOGUE AFUA_4G00560)-RELATED"/>
    <property type="match status" value="1"/>
</dbReference>
<evidence type="ECO:0000313" key="4">
    <source>
        <dbReference type="Proteomes" id="UP000749559"/>
    </source>
</evidence>